<accession>A0A917UAA5</accession>
<dbReference type="AlphaFoldDB" id="A0A917UAA5"/>
<protein>
    <submittedName>
        <fullName evidence="1">Uncharacterized protein</fullName>
    </submittedName>
</protein>
<evidence type="ECO:0000313" key="1">
    <source>
        <dbReference type="EMBL" id="GGM70752.1"/>
    </source>
</evidence>
<keyword evidence="2" id="KW-1185">Reference proteome</keyword>
<sequence>MGKEIRVDPSTLVDLATASLAAADRAGARYRAGFRHLPVPSSALGDLPAAAGVAHTADGLLADAHDAVSSLAAALEVDADALLRTAFAYRAADVAADSRLGGSRGPGR</sequence>
<gene>
    <name evidence="1" type="ORF">GCM10007977_085760</name>
</gene>
<dbReference type="EMBL" id="BMPI01000061">
    <property type="protein sequence ID" value="GGM70752.1"/>
    <property type="molecule type" value="Genomic_DNA"/>
</dbReference>
<reference evidence="1" key="2">
    <citation type="submission" date="2020-09" db="EMBL/GenBank/DDBJ databases">
        <authorList>
            <person name="Sun Q."/>
            <person name="Ohkuma M."/>
        </authorList>
    </citation>
    <scope>NUCLEOTIDE SEQUENCE</scope>
    <source>
        <strain evidence="1">JCM 19831</strain>
    </source>
</reference>
<comment type="caution">
    <text evidence="1">The sequence shown here is derived from an EMBL/GenBank/DDBJ whole genome shotgun (WGS) entry which is preliminary data.</text>
</comment>
<dbReference type="RefSeq" id="WP_190255818.1">
    <property type="nucleotide sequence ID" value="NZ_BMPI01000061.1"/>
</dbReference>
<organism evidence="1 2">
    <name type="scientific">Dactylosporangium sucinum</name>
    <dbReference type="NCBI Taxonomy" id="1424081"/>
    <lineage>
        <taxon>Bacteria</taxon>
        <taxon>Bacillati</taxon>
        <taxon>Actinomycetota</taxon>
        <taxon>Actinomycetes</taxon>
        <taxon>Micromonosporales</taxon>
        <taxon>Micromonosporaceae</taxon>
        <taxon>Dactylosporangium</taxon>
    </lineage>
</organism>
<evidence type="ECO:0000313" key="2">
    <source>
        <dbReference type="Proteomes" id="UP000642070"/>
    </source>
</evidence>
<name>A0A917UAA5_9ACTN</name>
<dbReference type="Proteomes" id="UP000642070">
    <property type="component" value="Unassembled WGS sequence"/>
</dbReference>
<proteinExistence type="predicted"/>
<reference evidence="1" key="1">
    <citation type="journal article" date="2014" name="Int. J. Syst. Evol. Microbiol.">
        <title>Complete genome sequence of Corynebacterium casei LMG S-19264T (=DSM 44701T), isolated from a smear-ripened cheese.</title>
        <authorList>
            <consortium name="US DOE Joint Genome Institute (JGI-PGF)"/>
            <person name="Walter F."/>
            <person name="Albersmeier A."/>
            <person name="Kalinowski J."/>
            <person name="Ruckert C."/>
        </authorList>
    </citation>
    <scope>NUCLEOTIDE SEQUENCE</scope>
    <source>
        <strain evidence="1">JCM 19831</strain>
    </source>
</reference>